<comment type="caution">
    <text evidence="9">The sequence shown here is derived from an EMBL/GenBank/DDBJ whole genome shotgun (WGS) entry which is preliminary data.</text>
</comment>
<feature type="transmembrane region" description="Helical" evidence="7">
    <location>
        <begin position="26"/>
        <end position="43"/>
    </location>
</feature>
<evidence type="ECO:0000256" key="7">
    <source>
        <dbReference type="RuleBase" id="RU363032"/>
    </source>
</evidence>
<keyword evidence="4 7" id="KW-0812">Transmembrane</keyword>
<evidence type="ECO:0000256" key="5">
    <source>
        <dbReference type="ARBA" id="ARBA00022989"/>
    </source>
</evidence>
<evidence type="ECO:0000259" key="8">
    <source>
        <dbReference type="PROSITE" id="PS50928"/>
    </source>
</evidence>
<dbReference type="RefSeq" id="WP_103043856.1">
    <property type="nucleotide sequence ID" value="NZ_BAABBP010000012.1"/>
</dbReference>
<evidence type="ECO:0000256" key="4">
    <source>
        <dbReference type="ARBA" id="ARBA00022692"/>
    </source>
</evidence>
<keyword evidence="6 7" id="KW-0472">Membrane</keyword>
<dbReference type="PANTHER" id="PTHR30151">
    <property type="entry name" value="ALKANE SULFONATE ABC TRANSPORTER-RELATED, MEMBRANE SUBUNIT"/>
    <property type="match status" value="1"/>
</dbReference>
<feature type="transmembrane region" description="Helical" evidence="7">
    <location>
        <begin position="144"/>
        <end position="163"/>
    </location>
</feature>
<gene>
    <name evidence="9" type="ORF">GCM10022279_16540</name>
</gene>
<evidence type="ECO:0000256" key="2">
    <source>
        <dbReference type="ARBA" id="ARBA00022448"/>
    </source>
</evidence>
<name>A0ABP7R9T6_9BURK</name>
<dbReference type="Gene3D" id="1.10.3720.10">
    <property type="entry name" value="MetI-like"/>
    <property type="match status" value="1"/>
</dbReference>
<evidence type="ECO:0000256" key="6">
    <source>
        <dbReference type="ARBA" id="ARBA00023136"/>
    </source>
</evidence>
<comment type="subcellular location">
    <subcellularLocation>
        <location evidence="1 7">Cell membrane</location>
        <topology evidence="1 7">Multi-pass membrane protein</topology>
    </subcellularLocation>
</comment>
<dbReference type="InterPro" id="IPR035906">
    <property type="entry name" value="MetI-like_sf"/>
</dbReference>
<dbReference type="PANTHER" id="PTHR30151:SF20">
    <property type="entry name" value="ABC TRANSPORTER PERMEASE PROTEIN HI_0355-RELATED"/>
    <property type="match status" value="1"/>
</dbReference>
<dbReference type="InterPro" id="IPR000515">
    <property type="entry name" value="MetI-like"/>
</dbReference>
<evidence type="ECO:0000313" key="10">
    <source>
        <dbReference type="Proteomes" id="UP001501627"/>
    </source>
</evidence>
<evidence type="ECO:0000256" key="3">
    <source>
        <dbReference type="ARBA" id="ARBA00022475"/>
    </source>
</evidence>
<protein>
    <submittedName>
        <fullName evidence="9">ABC transporter permease</fullName>
    </submittedName>
</protein>
<keyword evidence="5 7" id="KW-1133">Transmembrane helix</keyword>
<keyword evidence="3" id="KW-1003">Cell membrane</keyword>
<dbReference type="EMBL" id="BAABBP010000012">
    <property type="protein sequence ID" value="GAA3993748.1"/>
    <property type="molecule type" value="Genomic_DNA"/>
</dbReference>
<proteinExistence type="inferred from homology"/>
<evidence type="ECO:0000313" key="9">
    <source>
        <dbReference type="EMBL" id="GAA3993748.1"/>
    </source>
</evidence>
<dbReference type="CDD" id="cd06261">
    <property type="entry name" value="TM_PBP2"/>
    <property type="match status" value="1"/>
</dbReference>
<sequence>MSATPLNAALPASTTRAAGTGRGASALRHLLFLIAFFGLWEWGSRAGWLDRTLFGQPSEIALYLWRGFFVRGDLWLELGYTLAGTFISFLLGSAAAIVLGLAFTQWPPLERALDPYLTVINAMPRFALAPLFLLWFGLGLPSKIAMGTSLSFFIVLANTVAGIRGVPQDFLTLSRSLGATPLQLFWKVTLPSAVPVIFSGLRLGLIFSMLGVVGAEIIAAEHGLGQTLAYLQSNFNMDGVMALLFLLAALGMVVVKGMARLERWLLRWQ</sequence>
<comment type="similarity">
    <text evidence="7">Belongs to the binding-protein-dependent transport system permease family.</text>
</comment>
<keyword evidence="2 7" id="KW-0813">Transport</keyword>
<feature type="transmembrane region" description="Helical" evidence="7">
    <location>
        <begin position="116"/>
        <end position="138"/>
    </location>
</feature>
<reference evidence="10" key="1">
    <citation type="journal article" date="2019" name="Int. J. Syst. Evol. Microbiol.">
        <title>The Global Catalogue of Microorganisms (GCM) 10K type strain sequencing project: providing services to taxonomists for standard genome sequencing and annotation.</title>
        <authorList>
            <consortium name="The Broad Institute Genomics Platform"/>
            <consortium name="The Broad Institute Genome Sequencing Center for Infectious Disease"/>
            <person name="Wu L."/>
            <person name="Ma J."/>
        </authorList>
    </citation>
    <scope>NUCLEOTIDE SEQUENCE [LARGE SCALE GENOMIC DNA]</scope>
    <source>
        <strain evidence="10">JCM 17561</strain>
    </source>
</reference>
<feature type="domain" description="ABC transmembrane type-1" evidence="8">
    <location>
        <begin position="74"/>
        <end position="256"/>
    </location>
</feature>
<dbReference type="SUPFAM" id="SSF161098">
    <property type="entry name" value="MetI-like"/>
    <property type="match status" value="1"/>
</dbReference>
<accession>A0ABP7R9T6</accession>
<organism evidence="9 10">
    <name type="scientific">Comamonas faecalis</name>
    <dbReference type="NCBI Taxonomy" id="1387849"/>
    <lineage>
        <taxon>Bacteria</taxon>
        <taxon>Pseudomonadati</taxon>
        <taxon>Pseudomonadota</taxon>
        <taxon>Betaproteobacteria</taxon>
        <taxon>Burkholderiales</taxon>
        <taxon>Comamonadaceae</taxon>
        <taxon>Comamonas</taxon>
    </lineage>
</organism>
<feature type="transmembrane region" description="Helical" evidence="7">
    <location>
        <begin position="78"/>
        <end position="104"/>
    </location>
</feature>
<feature type="transmembrane region" description="Helical" evidence="7">
    <location>
        <begin position="240"/>
        <end position="259"/>
    </location>
</feature>
<dbReference type="Pfam" id="PF00528">
    <property type="entry name" value="BPD_transp_1"/>
    <property type="match status" value="1"/>
</dbReference>
<dbReference type="Proteomes" id="UP001501627">
    <property type="component" value="Unassembled WGS sequence"/>
</dbReference>
<dbReference type="PROSITE" id="PS50928">
    <property type="entry name" value="ABC_TM1"/>
    <property type="match status" value="1"/>
</dbReference>
<evidence type="ECO:0000256" key="1">
    <source>
        <dbReference type="ARBA" id="ARBA00004651"/>
    </source>
</evidence>
<keyword evidence="10" id="KW-1185">Reference proteome</keyword>